<dbReference type="AlphaFoldDB" id="A0A2C6K884"/>
<organism evidence="2 3">
    <name type="scientific">Cystoisospora suis</name>
    <dbReference type="NCBI Taxonomy" id="483139"/>
    <lineage>
        <taxon>Eukaryota</taxon>
        <taxon>Sar</taxon>
        <taxon>Alveolata</taxon>
        <taxon>Apicomplexa</taxon>
        <taxon>Conoidasida</taxon>
        <taxon>Coccidia</taxon>
        <taxon>Eucoccidiorida</taxon>
        <taxon>Eimeriorina</taxon>
        <taxon>Sarcocystidae</taxon>
        <taxon>Cystoisospora</taxon>
    </lineage>
</organism>
<feature type="compositionally biased region" description="Low complexity" evidence="1">
    <location>
        <begin position="8"/>
        <end position="23"/>
    </location>
</feature>
<comment type="caution">
    <text evidence="2">The sequence shown here is derived from an EMBL/GenBank/DDBJ whole genome shotgun (WGS) entry which is preliminary data.</text>
</comment>
<dbReference type="RefSeq" id="XP_067916363.1">
    <property type="nucleotide sequence ID" value="XM_068071661.1"/>
</dbReference>
<evidence type="ECO:0000256" key="1">
    <source>
        <dbReference type="SAM" id="MobiDB-lite"/>
    </source>
</evidence>
<reference evidence="2 3" key="1">
    <citation type="journal article" date="2017" name="Int. J. Parasitol.">
        <title>The genome of the protozoan parasite Cystoisospora suis and a reverse vaccinology approach to identify vaccine candidates.</title>
        <authorList>
            <person name="Palmieri N."/>
            <person name="Shrestha A."/>
            <person name="Ruttkowski B."/>
            <person name="Beck T."/>
            <person name="Vogl C."/>
            <person name="Tomley F."/>
            <person name="Blake D.P."/>
            <person name="Joachim A."/>
        </authorList>
    </citation>
    <scope>NUCLEOTIDE SEQUENCE [LARGE SCALE GENOMIC DNA]</scope>
    <source>
        <strain evidence="2 3">Wien I</strain>
    </source>
</reference>
<proteinExistence type="predicted"/>
<feature type="compositionally biased region" description="Polar residues" evidence="1">
    <location>
        <begin position="45"/>
        <end position="76"/>
    </location>
</feature>
<evidence type="ECO:0000313" key="3">
    <source>
        <dbReference type="Proteomes" id="UP000221165"/>
    </source>
</evidence>
<dbReference type="VEuPathDB" id="ToxoDB:CSUI_011563"/>
<feature type="non-terminal residue" evidence="2">
    <location>
        <position position="103"/>
    </location>
</feature>
<dbReference type="EMBL" id="MIGC01013723">
    <property type="protein sequence ID" value="PHJ14627.1"/>
    <property type="molecule type" value="Genomic_DNA"/>
</dbReference>
<feature type="region of interest" description="Disordered" evidence="1">
    <location>
        <begin position="1"/>
        <end position="103"/>
    </location>
</feature>
<sequence length="103" mass="10855">MHGSRHVSFPTPLSPPSSSYLPPTSCPLPPHTAPASVLRGENKDTSLSSLQVSQAISHPSQVSLNRSSGQEDSSQIVVLPEKSRYPTKPPAPPPIVLPPPPPP</sequence>
<evidence type="ECO:0000313" key="2">
    <source>
        <dbReference type="EMBL" id="PHJ14627.1"/>
    </source>
</evidence>
<name>A0A2C6K884_9APIC</name>
<gene>
    <name evidence="2" type="ORF">CSUI_011563</name>
</gene>
<accession>A0A2C6K884</accession>
<dbReference type="GeneID" id="94434872"/>
<keyword evidence="3" id="KW-1185">Reference proteome</keyword>
<feature type="compositionally biased region" description="Pro residues" evidence="1">
    <location>
        <begin position="87"/>
        <end position="103"/>
    </location>
</feature>
<protein>
    <submittedName>
        <fullName evidence="2">Uncharacterized protein</fullName>
    </submittedName>
</protein>
<dbReference type="Proteomes" id="UP000221165">
    <property type="component" value="Unassembled WGS sequence"/>
</dbReference>